<evidence type="ECO:0000256" key="1">
    <source>
        <dbReference type="SAM" id="MobiDB-lite"/>
    </source>
</evidence>
<organism evidence="3 4">
    <name type="scientific">Mycena citricolor</name>
    <dbReference type="NCBI Taxonomy" id="2018698"/>
    <lineage>
        <taxon>Eukaryota</taxon>
        <taxon>Fungi</taxon>
        <taxon>Dikarya</taxon>
        <taxon>Basidiomycota</taxon>
        <taxon>Agaricomycotina</taxon>
        <taxon>Agaricomycetes</taxon>
        <taxon>Agaricomycetidae</taxon>
        <taxon>Agaricales</taxon>
        <taxon>Marasmiineae</taxon>
        <taxon>Mycenaceae</taxon>
        <taxon>Mycena</taxon>
    </lineage>
</organism>
<feature type="non-terminal residue" evidence="3">
    <location>
        <position position="275"/>
    </location>
</feature>
<evidence type="ECO:0000313" key="3">
    <source>
        <dbReference type="EMBL" id="CAK5275636.1"/>
    </source>
</evidence>
<proteinExistence type="predicted"/>
<dbReference type="EMBL" id="CAVNYO010000405">
    <property type="protein sequence ID" value="CAK5275636.1"/>
    <property type="molecule type" value="Genomic_DNA"/>
</dbReference>
<feature type="transmembrane region" description="Helical" evidence="2">
    <location>
        <begin position="75"/>
        <end position="92"/>
    </location>
</feature>
<sequence length="275" mass="30594">HILKDLNDIVAKTVTEVHGAIVITISLGHELEAVPPRTSRRPNMCSRICLLKGASSIKSMPLFISTPGPELLDRTLHLLFGLILALLLFLNMPRDMSYRKPVPAYIPSPPPSPAAGFRERMSFGDASGYPEDVPGSVADSFSKHPNSSLSSVHTLPRHRNELVSGALQVPRIAPPVYVRTSFFRVQTYRPPTPPKGREPTHLPKYQVSILEAPAHSNSKRISPASTVRHVVAKPVLFTLFLNLDIVHLRRLKTRHRREIWESLMVAEAQRLGSLD</sequence>
<protein>
    <submittedName>
        <fullName evidence="3">Uncharacterized protein</fullName>
    </submittedName>
</protein>
<gene>
    <name evidence="3" type="ORF">MYCIT1_LOCUS23535</name>
</gene>
<keyword evidence="2" id="KW-0472">Membrane</keyword>
<feature type="compositionally biased region" description="Polar residues" evidence="1">
    <location>
        <begin position="143"/>
        <end position="153"/>
    </location>
</feature>
<keyword evidence="4" id="KW-1185">Reference proteome</keyword>
<evidence type="ECO:0000256" key="2">
    <source>
        <dbReference type="SAM" id="Phobius"/>
    </source>
</evidence>
<comment type="caution">
    <text evidence="3">The sequence shown here is derived from an EMBL/GenBank/DDBJ whole genome shotgun (WGS) entry which is preliminary data.</text>
</comment>
<name>A0AAD2K2V0_9AGAR</name>
<keyword evidence="2" id="KW-0812">Transmembrane</keyword>
<accession>A0AAD2K2V0</accession>
<keyword evidence="2" id="KW-1133">Transmembrane helix</keyword>
<feature type="region of interest" description="Disordered" evidence="1">
    <location>
        <begin position="134"/>
        <end position="154"/>
    </location>
</feature>
<dbReference type="AlphaFoldDB" id="A0AAD2K2V0"/>
<dbReference type="Proteomes" id="UP001295794">
    <property type="component" value="Unassembled WGS sequence"/>
</dbReference>
<evidence type="ECO:0000313" key="4">
    <source>
        <dbReference type="Proteomes" id="UP001295794"/>
    </source>
</evidence>
<reference evidence="3" key="1">
    <citation type="submission" date="2023-11" db="EMBL/GenBank/DDBJ databases">
        <authorList>
            <person name="De Vega J J."/>
            <person name="De Vega J J."/>
        </authorList>
    </citation>
    <scope>NUCLEOTIDE SEQUENCE</scope>
</reference>